<name>A0ACC1AHC1_9ROSI</name>
<reference evidence="2" key="1">
    <citation type="journal article" date="2023" name="G3 (Bethesda)">
        <title>Genome assembly and association tests identify interacting loci associated with vigor, precocity, and sex in interspecific pistachio rootstocks.</title>
        <authorList>
            <person name="Palmer W."/>
            <person name="Jacygrad E."/>
            <person name="Sagayaradj S."/>
            <person name="Cavanaugh K."/>
            <person name="Han R."/>
            <person name="Bertier L."/>
            <person name="Beede B."/>
            <person name="Kafkas S."/>
            <person name="Golino D."/>
            <person name="Preece J."/>
            <person name="Michelmore R."/>
        </authorList>
    </citation>
    <scope>NUCLEOTIDE SEQUENCE [LARGE SCALE GENOMIC DNA]</scope>
</reference>
<comment type="caution">
    <text evidence="1">The sequence shown here is derived from an EMBL/GenBank/DDBJ whole genome shotgun (WGS) entry which is preliminary data.</text>
</comment>
<accession>A0ACC1AHC1</accession>
<dbReference type="Proteomes" id="UP001164250">
    <property type="component" value="Chromosome 10"/>
</dbReference>
<dbReference type="EMBL" id="CM047906">
    <property type="protein sequence ID" value="KAJ0085883.1"/>
    <property type="molecule type" value="Genomic_DNA"/>
</dbReference>
<protein>
    <submittedName>
        <fullName evidence="1">Uncharacterized protein</fullName>
    </submittedName>
</protein>
<evidence type="ECO:0000313" key="1">
    <source>
        <dbReference type="EMBL" id="KAJ0085883.1"/>
    </source>
</evidence>
<sequence length="357" mass="40974">MDALHYLLVLVSLLLILYQLTVPKRIERKNVLPRPPSLPIIGHFFFIKMLLKLPLHEVLNNLCNNYGPLFLLHLGSRRTLVLSARSDIEECFSKNDIIFSNRPLLPSRKVVEYNFTTLGAPYGNHWRSLRRFFAVEVLSPKSLQLSSTIRTEEIRFMTKYLFQTSFQGFVKVELNSFLYMLDFNIIMKMVAGTRCFEENEIDTDRGKGKLDDLKQSFSPVEPLALGDYFPFLRWLTCYGAEKKIQNKFKKRDAFLQAMLDARQNLNKTPSVSGGGSEIDQTIIDVMLKLKEFEPEFYNDDVMKGKYDETSLNYLMAVVAGALGNANGGHTHHGDYNASSYFTAYITSRDLEKSKGRD</sequence>
<gene>
    <name evidence="1" type="ORF">Patl1_08829</name>
</gene>
<evidence type="ECO:0000313" key="2">
    <source>
        <dbReference type="Proteomes" id="UP001164250"/>
    </source>
</evidence>
<proteinExistence type="predicted"/>
<keyword evidence="2" id="KW-1185">Reference proteome</keyword>
<organism evidence="1 2">
    <name type="scientific">Pistacia atlantica</name>
    <dbReference type="NCBI Taxonomy" id="434234"/>
    <lineage>
        <taxon>Eukaryota</taxon>
        <taxon>Viridiplantae</taxon>
        <taxon>Streptophyta</taxon>
        <taxon>Embryophyta</taxon>
        <taxon>Tracheophyta</taxon>
        <taxon>Spermatophyta</taxon>
        <taxon>Magnoliopsida</taxon>
        <taxon>eudicotyledons</taxon>
        <taxon>Gunneridae</taxon>
        <taxon>Pentapetalae</taxon>
        <taxon>rosids</taxon>
        <taxon>malvids</taxon>
        <taxon>Sapindales</taxon>
        <taxon>Anacardiaceae</taxon>
        <taxon>Pistacia</taxon>
    </lineage>
</organism>